<organism evidence="1 2">
    <name type="scientific">Rotaria magnacalcarata</name>
    <dbReference type="NCBI Taxonomy" id="392030"/>
    <lineage>
        <taxon>Eukaryota</taxon>
        <taxon>Metazoa</taxon>
        <taxon>Spiralia</taxon>
        <taxon>Gnathifera</taxon>
        <taxon>Rotifera</taxon>
        <taxon>Eurotatoria</taxon>
        <taxon>Bdelloidea</taxon>
        <taxon>Philodinida</taxon>
        <taxon>Philodinidae</taxon>
        <taxon>Rotaria</taxon>
    </lineage>
</organism>
<sequence>MLDAGRGTAVEITQIDALKRRIVAVGWSKYLTVFRDLQQVEGRPNLPTEWNGEKEKTEV</sequence>
<dbReference type="Proteomes" id="UP000681720">
    <property type="component" value="Unassembled WGS sequence"/>
</dbReference>
<proteinExistence type="predicted"/>
<evidence type="ECO:0000313" key="1">
    <source>
        <dbReference type="EMBL" id="CAF4488318.1"/>
    </source>
</evidence>
<accession>A0A8S2XCN8</accession>
<name>A0A8S2XCN8_9BILA</name>
<gene>
    <name evidence="1" type="ORF">GIL414_LOCUS34139</name>
</gene>
<dbReference type="AlphaFoldDB" id="A0A8S2XCN8"/>
<feature type="non-terminal residue" evidence="1">
    <location>
        <position position="1"/>
    </location>
</feature>
<reference evidence="1" key="1">
    <citation type="submission" date="2021-02" db="EMBL/GenBank/DDBJ databases">
        <authorList>
            <person name="Nowell W R."/>
        </authorList>
    </citation>
    <scope>NUCLEOTIDE SEQUENCE</scope>
</reference>
<comment type="caution">
    <text evidence="1">The sequence shown here is derived from an EMBL/GenBank/DDBJ whole genome shotgun (WGS) entry which is preliminary data.</text>
</comment>
<dbReference type="EMBL" id="CAJOBJ010077955">
    <property type="protein sequence ID" value="CAF4488318.1"/>
    <property type="molecule type" value="Genomic_DNA"/>
</dbReference>
<protein>
    <submittedName>
        <fullName evidence="1">Uncharacterized protein</fullName>
    </submittedName>
</protein>
<evidence type="ECO:0000313" key="2">
    <source>
        <dbReference type="Proteomes" id="UP000681720"/>
    </source>
</evidence>